<evidence type="ECO:0000313" key="3">
    <source>
        <dbReference type="EMBL" id="SVE47531.1"/>
    </source>
</evidence>
<dbReference type="InterPro" id="IPR020624">
    <property type="entry name" value="Schiff_base-form_aldolases_CS"/>
</dbReference>
<evidence type="ECO:0000256" key="2">
    <source>
        <dbReference type="ARBA" id="ARBA00023270"/>
    </source>
</evidence>
<dbReference type="InterPro" id="IPR002220">
    <property type="entry name" value="DapA-like"/>
</dbReference>
<reference evidence="3" key="1">
    <citation type="submission" date="2018-05" db="EMBL/GenBank/DDBJ databases">
        <authorList>
            <person name="Lanie J.A."/>
            <person name="Ng W.-L."/>
            <person name="Kazmierczak K.M."/>
            <person name="Andrzejewski T.M."/>
            <person name="Davidsen T.M."/>
            <person name="Wayne K.J."/>
            <person name="Tettelin H."/>
            <person name="Glass J.I."/>
            <person name="Rusch D."/>
            <person name="Podicherti R."/>
            <person name="Tsui H.-C.T."/>
            <person name="Winkler M.E."/>
        </authorList>
    </citation>
    <scope>NUCLEOTIDE SEQUENCE</scope>
</reference>
<feature type="non-terminal residue" evidence="3">
    <location>
        <position position="140"/>
    </location>
</feature>
<dbReference type="GO" id="GO:0005829">
    <property type="term" value="C:cytosol"/>
    <property type="evidence" value="ECO:0007669"/>
    <property type="project" value="TreeGrafter"/>
</dbReference>
<proteinExistence type="predicted"/>
<dbReference type="AlphaFoldDB" id="A0A383DSR1"/>
<accession>A0A383DSR1</accession>
<name>A0A383DSR1_9ZZZZ</name>
<dbReference type="SUPFAM" id="SSF51569">
    <property type="entry name" value="Aldolase"/>
    <property type="match status" value="1"/>
</dbReference>
<dbReference type="SMART" id="SM01130">
    <property type="entry name" value="DHDPS"/>
    <property type="match status" value="1"/>
</dbReference>
<dbReference type="PROSITE" id="PS00665">
    <property type="entry name" value="DHDPS_1"/>
    <property type="match status" value="1"/>
</dbReference>
<organism evidence="3">
    <name type="scientific">marine metagenome</name>
    <dbReference type="NCBI Taxonomy" id="408172"/>
    <lineage>
        <taxon>unclassified sequences</taxon>
        <taxon>metagenomes</taxon>
        <taxon>ecological metagenomes</taxon>
    </lineage>
</organism>
<keyword evidence="1" id="KW-0456">Lyase</keyword>
<dbReference type="InterPro" id="IPR013785">
    <property type="entry name" value="Aldolase_TIM"/>
</dbReference>
<dbReference type="Gene3D" id="3.20.20.70">
    <property type="entry name" value="Aldolase class I"/>
    <property type="match status" value="1"/>
</dbReference>
<keyword evidence="2" id="KW-0704">Schiff base</keyword>
<dbReference type="GO" id="GO:0008840">
    <property type="term" value="F:4-hydroxy-tetrahydrodipicolinate synthase activity"/>
    <property type="evidence" value="ECO:0007669"/>
    <property type="project" value="TreeGrafter"/>
</dbReference>
<protein>
    <recommendedName>
        <fullName evidence="4">4-hydroxy-tetrahydrodipicolinate synthase</fullName>
    </recommendedName>
</protein>
<gene>
    <name evidence="3" type="ORF">METZ01_LOCUS500385</name>
</gene>
<evidence type="ECO:0000256" key="1">
    <source>
        <dbReference type="ARBA" id="ARBA00023239"/>
    </source>
</evidence>
<dbReference type="Pfam" id="PF00701">
    <property type="entry name" value="DHDPS"/>
    <property type="match status" value="1"/>
</dbReference>
<sequence>MLKGSFTALITPFKDGKIDEDSFRSFIDFQIDGGIHGVVPVGTTGESPTLSHEEHKKVVEICIDQTKKKVPVIAGTGSNNTEEAIDLTLHAEKVGADAALIVTPYYNKPTQRGMYEHFESISKNSSIPIIIYNIPGRSVI</sequence>
<dbReference type="PANTHER" id="PTHR12128:SF66">
    <property type="entry name" value="4-HYDROXY-2-OXOGLUTARATE ALDOLASE, MITOCHONDRIAL"/>
    <property type="match status" value="1"/>
</dbReference>
<dbReference type="PRINTS" id="PR00146">
    <property type="entry name" value="DHPICSNTHASE"/>
</dbReference>
<dbReference type="PANTHER" id="PTHR12128">
    <property type="entry name" value="DIHYDRODIPICOLINATE SYNTHASE"/>
    <property type="match status" value="1"/>
</dbReference>
<dbReference type="EMBL" id="UINC01219864">
    <property type="protein sequence ID" value="SVE47531.1"/>
    <property type="molecule type" value="Genomic_DNA"/>
</dbReference>
<evidence type="ECO:0008006" key="4">
    <source>
        <dbReference type="Google" id="ProtNLM"/>
    </source>
</evidence>